<feature type="transmembrane region" description="Helical" evidence="1">
    <location>
        <begin position="121"/>
        <end position="140"/>
    </location>
</feature>
<gene>
    <name evidence="2" type="ORF">KTO63_05940</name>
</gene>
<accession>A0A9E2S8K9</accession>
<organism evidence="2 3">
    <name type="scientific">Pinibacter aurantiacus</name>
    <dbReference type="NCBI Taxonomy" id="2851599"/>
    <lineage>
        <taxon>Bacteria</taxon>
        <taxon>Pseudomonadati</taxon>
        <taxon>Bacteroidota</taxon>
        <taxon>Chitinophagia</taxon>
        <taxon>Chitinophagales</taxon>
        <taxon>Chitinophagaceae</taxon>
        <taxon>Pinibacter</taxon>
    </lineage>
</organism>
<keyword evidence="3" id="KW-1185">Reference proteome</keyword>
<protein>
    <recommendedName>
        <fullName evidence="4">DUF4064 domain-containing protein</fullName>
    </recommendedName>
</protein>
<feature type="transmembrane region" description="Helical" evidence="1">
    <location>
        <begin position="146"/>
        <end position="163"/>
    </location>
</feature>
<evidence type="ECO:0000313" key="2">
    <source>
        <dbReference type="EMBL" id="MBV4356684.1"/>
    </source>
</evidence>
<dbReference type="EMBL" id="JAHSPG010000003">
    <property type="protein sequence ID" value="MBV4356684.1"/>
    <property type="molecule type" value="Genomic_DNA"/>
</dbReference>
<comment type="caution">
    <text evidence="2">The sequence shown here is derived from an EMBL/GenBank/DDBJ whole genome shotgun (WGS) entry which is preliminary data.</text>
</comment>
<keyword evidence="1" id="KW-0812">Transmembrane</keyword>
<feature type="transmembrane region" description="Helical" evidence="1">
    <location>
        <begin position="24"/>
        <end position="47"/>
    </location>
</feature>
<keyword evidence="1" id="KW-1133">Transmembrane helix</keyword>
<sequence>MNDFASTNDHLSGIEEPKKLPSTLNVLTILTFIWCGITIISSFYSFATAKSGYEKLEKMQGSPELENAPEFVKKMTGPEMLEVSRKSMENRVPILLVALIATGLCIYGAMQMRKLLKQGYYVWLIGEILPIITTFIFIGAGAFSPFFLFFLIFPVLFIFLYGTQLKHMH</sequence>
<name>A0A9E2S8K9_9BACT</name>
<proteinExistence type="predicted"/>
<evidence type="ECO:0000256" key="1">
    <source>
        <dbReference type="SAM" id="Phobius"/>
    </source>
</evidence>
<dbReference type="RefSeq" id="WP_217790330.1">
    <property type="nucleotide sequence ID" value="NZ_JAHSPG010000003.1"/>
</dbReference>
<feature type="transmembrane region" description="Helical" evidence="1">
    <location>
        <begin position="92"/>
        <end position="109"/>
    </location>
</feature>
<dbReference type="AlphaFoldDB" id="A0A9E2S8K9"/>
<evidence type="ECO:0008006" key="4">
    <source>
        <dbReference type="Google" id="ProtNLM"/>
    </source>
</evidence>
<dbReference type="Proteomes" id="UP000812270">
    <property type="component" value="Unassembled WGS sequence"/>
</dbReference>
<keyword evidence="1" id="KW-0472">Membrane</keyword>
<evidence type="ECO:0000313" key="3">
    <source>
        <dbReference type="Proteomes" id="UP000812270"/>
    </source>
</evidence>
<reference evidence="2" key="1">
    <citation type="submission" date="2021-06" db="EMBL/GenBank/DDBJ databases">
        <authorList>
            <person name="Huq M.A."/>
        </authorList>
    </citation>
    <scope>NUCLEOTIDE SEQUENCE</scope>
    <source>
        <strain evidence="2">MAH-26</strain>
    </source>
</reference>